<feature type="transmembrane region" description="Helical" evidence="1">
    <location>
        <begin position="184"/>
        <end position="204"/>
    </location>
</feature>
<evidence type="ECO:0000313" key="4">
    <source>
        <dbReference type="Proteomes" id="UP000326961"/>
    </source>
</evidence>
<reference evidence="3 4" key="1">
    <citation type="submission" date="2018-09" db="EMBL/GenBank/DDBJ databases">
        <title>A clostridial neurotoxin that targets Anopheles mosquitoes.</title>
        <authorList>
            <person name="Contreras E."/>
            <person name="Masuyer G."/>
            <person name="Qureshi N."/>
            <person name="Chawla S."/>
            <person name="Lim H.L."/>
            <person name="Chen J."/>
            <person name="Stenmark P."/>
            <person name="Gill S."/>
        </authorList>
    </citation>
    <scope>NUCLEOTIDE SEQUENCE [LARGE SCALE GENOMIC DNA]</scope>
    <source>
        <strain evidence="3 4">Cbm</strain>
    </source>
</reference>
<feature type="domain" description="Potassium channel" evidence="2">
    <location>
        <begin position="136"/>
        <end position="233"/>
    </location>
</feature>
<dbReference type="AlphaFoldDB" id="A0A5P3XJP3"/>
<keyword evidence="1" id="KW-1133">Transmembrane helix</keyword>
<evidence type="ECO:0000313" key="3">
    <source>
        <dbReference type="EMBL" id="QEZ70554.1"/>
    </source>
</evidence>
<dbReference type="Proteomes" id="UP000326961">
    <property type="component" value="Chromosome"/>
</dbReference>
<feature type="transmembrane region" description="Helical" evidence="1">
    <location>
        <begin position="216"/>
        <end position="234"/>
    </location>
</feature>
<dbReference type="InterPro" id="IPR013099">
    <property type="entry name" value="K_chnl_dom"/>
</dbReference>
<dbReference type="Pfam" id="PF07885">
    <property type="entry name" value="Ion_trans_2"/>
    <property type="match status" value="1"/>
</dbReference>
<protein>
    <recommendedName>
        <fullName evidence="2">Potassium channel domain-containing protein</fullName>
    </recommendedName>
</protein>
<proteinExistence type="predicted"/>
<keyword evidence="1" id="KW-0812">Transmembrane</keyword>
<gene>
    <name evidence="3" type="ORF">D4A35_17215</name>
</gene>
<accession>A0A5P3XJP3</accession>
<evidence type="ECO:0000259" key="2">
    <source>
        <dbReference type="Pfam" id="PF07885"/>
    </source>
</evidence>
<organism evidence="3 4">
    <name type="scientific">Paraclostridium bifermentans</name>
    <name type="common">Clostridium bifermentans</name>
    <dbReference type="NCBI Taxonomy" id="1490"/>
    <lineage>
        <taxon>Bacteria</taxon>
        <taxon>Bacillati</taxon>
        <taxon>Bacillota</taxon>
        <taxon>Clostridia</taxon>
        <taxon>Peptostreptococcales</taxon>
        <taxon>Peptostreptococcaceae</taxon>
        <taxon>Paraclostridium</taxon>
    </lineage>
</organism>
<keyword evidence="1" id="KW-0472">Membrane</keyword>
<dbReference type="Gene3D" id="1.10.287.70">
    <property type="match status" value="1"/>
</dbReference>
<feature type="transmembrane region" description="Helical" evidence="1">
    <location>
        <begin position="130"/>
        <end position="149"/>
    </location>
</feature>
<dbReference type="RefSeq" id="WP_150887386.1">
    <property type="nucleotide sequence ID" value="NZ_RAHB01000001.1"/>
</dbReference>
<dbReference type="EMBL" id="CP032452">
    <property type="protein sequence ID" value="QEZ70554.1"/>
    <property type="molecule type" value="Genomic_DNA"/>
</dbReference>
<feature type="transmembrane region" description="Helical" evidence="1">
    <location>
        <begin position="53"/>
        <end position="72"/>
    </location>
</feature>
<evidence type="ECO:0000256" key="1">
    <source>
        <dbReference type="SAM" id="Phobius"/>
    </source>
</evidence>
<name>A0A5P3XJP3_PARBF</name>
<feature type="transmembrane region" description="Helical" evidence="1">
    <location>
        <begin position="92"/>
        <end position="118"/>
    </location>
</feature>
<feature type="transmembrane region" description="Helical" evidence="1">
    <location>
        <begin position="23"/>
        <end position="41"/>
    </location>
</feature>
<sequence>MTMIIELILLLISTIMICLTKNYLINLCGLLLLMMYAIYFMKKVYVVKKKRNVRKVQIPILILGYIGLYININVFTKMGFTLGQWATSYGGVILGVIYFFILSIIIILWTIITIIWVFRIPKDYNDLKSSVIVFGIITLVLLSSTIFYANLFEDYNNYYTFIDVNESNGLFLSDGSRVKSKIDYLYFSSVMIFTIGYDEVSILGSGLKIIVASEMFVSYLLMCIFVPSIFTLISSRE</sequence>